<dbReference type="EMBL" id="KQ461137">
    <property type="protein sequence ID" value="KPJ08811.1"/>
    <property type="molecule type" value="Genomic_DNA"/>
</dbReference>
<keyword evidence="2" id="KW-1185">Reference proteome</keyword>
<sequence>MSSNQQHCRVWSRFERRKKDGSDLKFRIQNPPSSVQDSVNEFIVKYFLTEETFQKAAGISSNPEAVEEYRSILKEVIKSWTVVICCYDNDSEEVGDILGVSIVELAEGESFDSQLQLQMDENRKLFQIATECEKLVKPLMKDLKGYHSGRGIIVHPDCRCLGIATEFVKIRRQMINEQNVPMSCAWMTSYGSQKAAEKDNWETLFEITSEELGQKCGVVFKDPPDSFKFMFPRLLDDSSMSLSYGLKLSQAKSSWP</sequence>
<name>A0A194QYY8_PAPMA</name>
<evidence type="ECO:0000313" key="2">
    <source>
        <dbReference type="Proteomes" id="UP000053240"/>
    </source>
</evidence>
<gene>
    <name evidence="1" type="ORF">RR48_07871</name>
</gene>
<dbReference type="InParanoid" id="A0A194QYY8"/>
<dbReference type="Gene3D" id="3.40.630.30">
    <property type="match status" value="1"/>
</dbReference>
<evidence type="ECO:0000313" key="1">
    <source>
        <dbReference type="EMBL" id="KPJ08811.1"/>
    </source>
</evidence>
<reference evidence="1 2" key="1">
    <citation type="journal article" date="2015" name="Nat. Commun.">
        <title>Outbred genome sequencing and CRISPR/Cas9 gene editing in butterflies.</title>
        <authorList>
            <person name="Li X."/>
            <person name="Fan D."/>
            <person name="Zhang W."/>
            <person name="Liu G."/>
            <person name="Zhang L."/>
            <person name="Zhao L."/>
            <person name="Fang X."/>
            <person name="Chen L."/>
            <person name="Dong Y."/>
            <person name="Chen Y."/>
            <person name="Ding Y."/>
            <person name="Zhao R."/>
            <person name="Feng M."/>
            <person name="Zhu Y."/>
            <person name="Feng Y."/>
            <person name="Jiang X."/>
            <person name="Zhu D."/>
            <person name="Xiang H."/>
            <person name="Feng X."/>
            <person name="Li S."/>
            <person name="Wang J."/>
            <person name="Zhang G."/>
            <person name="Kronforst M.R."/>
            <person name="Wang W."/>
        </authorList>
    </citation>
    <scope>NUCLEOTIDE SEQUENCE [LARGE SCALE GENOMIC DNA]</scope>
    <source>
        <strain evidence="1">Ya'a_city_454_Pm</strain>
        <tissue evidence="1">Whole body</tissue>
    </source>
</reference>
<proteinExistence type="predicted"/>
<organism evidence="1 2">
    <name type="scientific">Papilio machaon</name>
    <name type="common">Old World swallowtail butterfly</name>
    <dbReference type="NCBI Taxonomy" id="76193"/>
    <lineage>
        <taxon>Eukaryota</taxon>
        <taxon>Metazoa</taxon>
        <taxon>Ecdysozoa</taxon>
        <taxon>Arthropoda</taxon>
        <taxon>Hexapoda</taxon>
        <taxon>Insecta</taxon>
        <taxon>Pterygota</taxon>
        <taxon>Neoptera</taxon>
        <taxon>Endopterygota</taxon>
        <taxon>Lepidoptera</taxon>
        <taxon>Glossata</taxon>
        <taxon>Ditrysia</taxon>
        <taxon>Papilionoidea</taxon>
        <taxon>Papilionidae</taxon>
        <taxon>Papilioninae</taxon>
        <taxon>Papilio</taxon>
    </lineage>
</organism>
<evidence type="ECO:0008006" key="3">
    <source>
        <dbReference type="Google" id="ProtNLM"/>
    </source>
</evidence>
<accession>A0A194QYY8</accession>
<dbReference type="AlphaFoldDB" id="A0A194QYY8"/>
<protein>
    <recommendedName>
        <fullName evidence="3">N-acetyltransferase domain-containing protein</fullName>
    </recommendedName>
</protein>
<dbReference type="Proteomes" id="UP000053240">
    <property type="component" value="Unassembled WGS sequence"/>
</dbReference>